<dbReference type="Gene3D" id="3.20.20.80">
    <property type="entry name" value="Glycosidases"/>
    <property type="match status" value="1"/>
</dbReference>
<dbReference type="Proteomes" id="UP000007264">
    <property type="component" value="Unassembled WGS sequence"/>
</dbReference>
<dbReference type="GO" id="GO:0005576">
    <property type="term" value="C:extracellular region"/>
    <property type="evidence" value="ECO:0007669"/>
    <property type="project" value="UniProtKB-SubCell"/>
</dbReference>
<evidence type="ECO:0000313" key="1">
    <source>
        <dbReference type="EMBL" id="EIE26341.1"/>
    </source>
</evidence>
<evidence type="ECO:0008006" key="3">
    <source>
        <dbReference type="Google" id="ProtNLM"/>
    </source>
</evidence>
<comment type="caution">
    <text evidence="1">The sequence shown here is derived from an EMBL/GenBank/DDBJ whole genome shotgun (WGS) entry which is preliminary data.</text>
</comment>
<dbReference type="PANTHER" id="PTHR31451:SF39">
    <property type="entry name" value="MANNAN ENDO-1,4-BETA-MANNOSIDASE 1"/>
    <property type="match status" value="1"/>
</dbReference>
<dbReference type="InterPro" id="IPR017853">
    <property type="entry name" value="GH"/>
</dbReference>
<dbReference type="EMBL" id="AGSI01000002">
    <property type="protein sequence ID" value="EIE26341.1"/>
    <property type="molecule type" value="Genomic_DNA"/>
</dbReference>
<dbReference type="RefSeq" id="XP_005650885.1">
    <property type="nucleotide sequence ID" value="XM_005650828.1"/>
</dbReference>
<sequence>MGRVESLSINAKQAGLDHRRSLNQVPAPTDNSSIAAADAYFVSVSADRNFALGCQKYFIAGWNTWELMEAAAGAPVLYGASLPLGVTGPQLIRGLMDKAVGYGLNVMRAWAHSVSDGYALQTAPSQFNEAIFRGLDYALDQARRRGLKARPLLC</sequence>
<protein>
    <recommendedName>
        <fullName evidence="3">Glycoside hydrolase</fullName>
    </recommendedName>
</protein>
<accession>I0Z6S2</accession>
<dbReference type="InterPro" id="IPR045053">
    <property type="entry name" value="MAN-like"/>
</dbReference>
<gene>
    <name evidence="1" type="ORF">COCSUDRAFT_58878</name>
</gene>
<dbReference type="GeneID" id="17044351"/>
<reference evidence="1 2" key="1">
    <citation type="journal article" date="2012" name="Genome Biol.">
        <title>The genome of the polar eukaryotic microalga coccomyxa subellipsoidea reveals traits of cold adaptation.</title>
        <authorList>
            <person name="Blanc G."/>
            <person name="Agarkova I."/>
            <person name="Grimwood J."/>
            <person name="Kuo A."/>
            <person name="Brueggeman A."/>
            <person name="Dunigan D."/>
            <person name="Gurnon J."/>
            <person name="Ladunga I."/>
            <person name="Lindquist E."/>
            <person name="Lucas S."/>
            <person name="Pangilinan J."/>
            <person name="Proschold T."/>
            <person name="Salamov A."/>
            <person name="Schmutz J."/>
            <person name="Weeks D."/>
            <person name="Yamada T."/>
            <person name="Claverie J.M."/>
            <person name="Grigoriev I."/>
            <person name="Van Etten J."/>
            <person name="Lomsadze A."/>
            <person name="Borodovsky M."/>
        </authorList>
    </citation>
    <scope>NUCLEOTIDE SEQUENCE [LARGE SCALE GENOMIC DNA]</scope>
    <source>
        <strain evidence="1 2">C-169</strain>
    </source>
</reference>
<dbReference type="STRING" id="574566.I0Z6S2"/>
<keyword evidence="2" id="KW-1185">Reference proteome</keyword>
<dbReference type="SUPFAM" id="SSF51445">
    <property type="entry name" value="(Trans)glycosidases"/>
    <property type="match status" value="1"/>
</dbReference>
<dbReference type="KEGG" id="csl:COCSUDRAFT_58878"/>
<dbReference type="PANTHER" id="PTHR31451">
    <property type="match status" value="1"/>
</dbReference>
<evidence type="ECO:0000313" key="2">
    <source>
        <dbReference type="Proteomes" id="UP000007264"/>
    </source>
</evidence>
<dbReference type="GO" id="GO:0016985">
    <property type="term" value="F:mannan endo-1,4-beta-mannosidase activity"/>
    <property type="evidence" value="ECO:0007669"/>
    <property type="project" value="UniProtKB-EC"/>
</dbReference>
<dbReference type="OrthoDB" id="406631at2759"/>
<name>I0Z6S2_COCSC</name>
<organism evidence="1 2">
    <name type="scientific">Coccomyxa subellipsoidea (strain C-169)</name>
    <name type="common">Green microalga</name>
    <dbReference type="NCBI Taxonomy" id="574566"/>
    <lineage>
        <taxon>Eukaryota</taxon>
        <taxon>Viridiplantae</taxon>
        <taxon>Chlorophyta</taxon>
        <taxon>core chlorophytes</taxon>
        <taxon>Trebouxiophyceae</taxon>
        <taxon>Trebouxiophyceae incertae sedis</taxon>
        <taxon>Coccomyxaceae</taxon>
        <taxon>Coccomyxa</taxon>
        <taxon>Coccomyxa subellipsoidea</taxon>
    </lineage>
</organism>
<proteinExistence type="predicted"/>
<dbReference type="AlphaFoldDB" id="I0Z6S2"/>